<dbReference type="PANTHER" id="PTHR46211:SF1">
    <property type="entry name" value="GLYCEROPHOSPHODIESTER PHOSPHODIESTERASE, CYTOPLASMIC"/>
    <property type="match status" value="1"/>
</dbReference>
<dbReference type="AlphaFoldDB" id="A0A0M5JL59"/>
<dbReference type="GO" id="GO:0006629">
    <property type="term" value="P:lipid metabolic process"/>
    <property type="evidence" value="ECO:0007669"/>
    <property type="project" value="InterPro"/>
</dbReference>
<accession>A0A0M5JL59</accession>
<dbReference type="PROSITE" id="PS51704">
    <property type="entry name" value="GP_PDE"/>
    <property type="match status" value="1"/>
</dbReference>
<dbReference type="STRING" id="1441095.AM592_02510"/>
<dbReference type="OrthoDB" id="384721at2"/>
<feature type="domain" description="GP-PDE" evidence="1">
    <location>
        <begin position="1"/>
        <end position="238"/>
    </location>
</feature>
<reference evidence="3" key="1">
    <citation type="submission" date="2015-08" db="EMBL/GenBank/DDBJ databases">
        <title>Genome sequencing project for genomic taxonomy and phylogenomics of Bacillus-like bacteria.</title>
        <authorList>
            <person name="Liu B."/>
            <person name="Wang J."/>
            <person name="Zhu Y."/>
            <person name="Liu G."/>
            <person name="Chen Q."/>
            <person name="Chen Z."/>
            <person name="Lan J."/>
            <person name="Che J."/>
            <person name="Ge C."/>
            <person name="Shi H."/>
            <person name="Pan Z."/>
            <person name="Liu X."/>
        </authorList>
    </citation>
    <scope>NUCLEOTIDE SEQUENCE [LARGE SCALE GENOMIC DNA]</scope>
    <source>
        <strain evidence="3">FJAT-4402</strain>
    </source>
</reference>
<dbReference type="InterPro" id="IPR030395">
    <property type="entry name" value="GP_PDE_dom"/>
</dbReference>
<dbReference type="InterPro" id="IPR017946">
    <property type="entry name" value="PLC-like_Pdiesterase_TIM-brl"/>
</dbReference>
<keyword evidence="3" id="KW-1185">Reference proteome</keyword>
<reference evidence="2 3" key="2">
    <citation type="journal article" date="2016" name="Int. J. Syst. Evol. Microbiol.">
        <title>Bacillus gobiensis sp. nov., isolated from a soil sample.</title>
        <authorList>
            <person name="Liu B."/>
            <person name="Liu G.H."/>
            <person name="Cetin S."/>
            <person name="Schumann P."/>
            <person name="Pan Z.Z."/>
            <person name="Chen Q.Q."/>
        </authorList>
    </citation>
    <scope>NUCLEOTIDE SEQUENCE [LARGE SCALE GENOMIC DNA]</scope>
    <source>
        <strain evidence="2 3">FJAT-4402</strain>
    </source>
</reference>
<sequence>MKIIAHRGASGYAPENTFAAFDLAVEMGADFIEFDIRMTKDFQLAVIHDDTVDRITNGSGFVKDFTMSELSQLDAGSWFGSAFSGETIHQLEAVLTRYSGKIGMLIEIKDSALPHDLLVSIGKAIELFPFNSHTVVQSFHRSVIHLFNSMFPSIPTALLVRPRFGMISKKRLRSYKSFVGYVNPKYTLVNPNLIRAIHQAGLKSFVWTLRSKKAIERISKLPIDGVITDYPDYFIGRDGRR</sequence>
<organism evidence="2 3">
    <name type="scientific">Bacillus gobiensis</name>
    <dbReference type="NCBI Taxonomy" id="1441095"/>
    <lineage>
        <taxon>Bacteria</taxon>
        <taxon>Bacillati</taxon>
        <taxon>Bacillota</taxon>
        <taxon>Bacilli</taxon>
        <taxon>Bacillales</taxon>
        <taxon>Bacillaceae</taxon>
        <taxon>Bacillus</taxon>
    </lineage>
</organism>
<name>A0A0M5JL59_9BACI</name>
<gene>
    <name evidence="2" type="ORF">AM592_02510</name>
</gene>
<dbReference type="RefSeq" id="WP_053602316.1">
    <property type="nucleotide sequence ID" value="NZ_CP012600.1"/>
</dbReference>
<dbReference type="PANTHER" id="PTHR46211">
    <property type="entry name" value="GLYCEROPHOSPHORYL DIESTER PHOSPHODIESTERASE"/>
    <property type="match status" value="1"/>
</dbReference>
<dbReference type="GO" id="GO:0008081">
    <property type="term" value="F:phosphoric diester hydrolase activity"/>
    <property type="evidence" value="ECO:0007669"/>
    <property type="project" value="InterPro"/>
</dbReference>
<evidence type="ECO:0000313" key="2">
    <source>
        <dbReference type="EMBL" id="ALC80577.1"/>
    </source>
</evidence>
<dbReference type="Gene3D" id="3.20.20.190">
    <property type="entry name" value="Phosphatidylinositol (PI) phosphodiesterase"/>
    <property type="match status" value="1"/>
</dbReference>
<evidence type="ECO:0000313" key="3">
    <source>
        <dbReference type="Proteomes" id="UP000067625"/>
    </source>
</evidence>
<protein>
    <submittedName>
        <fullName evidence="2">Glycerophosphodiester phosphodiesterase</fullName>
    </submittedName>
</protein>
<proteinExistence type="predicted"/>
<dbReference type="Proteomes" id="UP000067625">
    <property type="component" value="Chromosome"/>
</dbReference>
<dbReference type="PATRIC" id="fig|1441095.3.peg.542"/>
<dbReference type="Pfam" id="PF03009">
    <property type="entry name" value="GDPD"/>
    <property type="match status" value="1"/>
</dbReference>
<dbReference type="EMBL" id="CP012600">
    <property type="protein sequence ID" value="ALC80577.1"/>
    <property type="molecule type" value="Genomic_DNA"/>
</dbReference>
<evidence type="ECO:0000259" key="1">
    <source>
        <dbReference type="PROSITE" id="PS51704"/>
    </source>
</evidence>
<dbReference type="SUPFAM" id="SSF51695">
    <property type="entry name" value="PLC-like phosphodiesterases"/>
    <property type="match status" value="1"/>
</dbReference>